<dbReference type="Proteomes" id="UP001432322">
    <property type="component" value="Unassembled WGS sequence"/>
</dbReference>
<dbReference type="SUPFAM" id="SSF90229">
    <property type="entry name" value="CCCH zinc finger"/>
    <property type="match status" value="1"/>
</dbReference>
<evidence type="ECO:0000256" key="1">
    <source>
        <dbReference type="ARBA" id="ARBA00022723"/>
    </source>
</evidence>
<evidence type="ECO:0000256" key="2">
    <source>
        <dbReference type="ARBA" id="ARBA00022737"/>
    </source>
</evidence>
<feature type="domain" description="C3H1-type" evidence="7">
    <location>
        <begin position="103"/>
        <end position="131"/>
    </location>
</feature>
<feature type="zinc finger region" description="C3H1-type" evidence="5">
    <location>
        <begin position="103"/>
        <end position="131"/>
    </location>
</feature>
<dbReference type="Gene3D" id="4.10.1000.10">
    <property type="entry name" value="Zinc finger, CCCH-type"/>
    <property type="match status" value="1"/>
</dbReference>
<dbReference type="InterPro" id="IPR000571">
    <property type="entry name" value="Znf_CCCH"/>
</dbReference>
<keyword evidence="1 5" id="KW-0479">Metal-binding</keyword>
<sequence length="309" mass="33092">MHASAASFGSSEQQQQKEFLQLQHQLQQSASAQRAALPSLASLRMHAPASYADSSFAGAPAAPSFGARSGSSLSAASSSSTLNSSRGGHNNSKDGGFWKNPILYKTTICDNWSAKKPCKYGARCWYAHGFGELRYVPRLDQLPENVREALFVEPALARAFFQEMSSPSLDGFSSASSSAGTRSEYDSRASIGRESRASLASMSSSSLSGSCRLSMSPSSSASSGAISPSMHASELFFSPPAAANDDRRAKRWAPGALWSENAETPRVSRQPTTVFPKPTVLTKPVEADTNYRLFDTSHPLAIDLSFLKE</sequence>
<dbReference type="FunFam" id="4.10.1000.10:FF:000001">
    <property type="entry name" value="zinc finger CCCH domain-containing protein 15-like"/>
    <property type="match status" value="1"/>
</dbReference>
<dbReference type="InterPro" id="IPR036855">
    <property type="entry name" value="Znf_CCCH_sf"/>
</dbReference>
<proteinExistence type="predicted"/>
<dbReference type="Pfam" id="PF00642">
    <property type="entry name" value="zf-CCCH"/>
    <property type="match status" value="1"/>
</dbReference>
<evidence type="ECO:0000256" key="6">
    <source>
        <dbReference type="SAM" id="MobiDB-lite"/>
    </source>
</evidence>
<evidence type="ECO:0000256" key="3">
    <source>
        <dbReference type="ARBA" id="ARBA00022771"/>
    </source>
</evidence>
<dbReference type="AlphaFoldDB" id="A0AAV5WHD3"/>
<evidence type="ECO:0000313" key="8">
    <source>
        <dbReference type="EMBL" id="GMT29229.1"/>
    </source>
</evidence>
<keyword evidence="4 5" id="KW-0862">Zinc</keyword>
<protein>
    <recommendedName>
        <fullName evidence="7">C3H1-type domain-containing protein</fullName>
    </recommendedName>
</protein>
<comment type="caution">
    <text evidence="8">The sequence shown here is derived from an EMBL/GenBank/DDBJ whole genome shotgun (WGS) entry which is preliminary data.</text>
</comment>
<evidence type="ECO:0000256" key="4">
    <source>
        <dbReference type="ARBA" id="ARBA00022833"/>
    </source>
</evidence>
<accession>A0AAV5WHD3</accession>
<name>A0AAV5WHD3_9BILA</name>
<dbReference type="GO" id="GO:0008270">
    <property type="term" value="F:zinc ion binding"/>
    <property type="evidence" value="ECO:0007669"/>
    <property type="project" value="UniProtKB-KW"/>
</dbReference>
<gene>
    <name evidence="8" type="ORF">PFISCL1PPCAC_20526</name>
</gene>
<feature type="compositionally biased region" description="Low complexity" evidence="6">
    <location>
        <begin position="10"/>
        <end position="25"/>
    </location>
</feature>
<dbReference type="PROSITE" id="PS50103">
    <property type="entry name" value="ZF_C3H1"/>
    <property type="match status" value="1"/>
</dbReference>
<evidence type="ECO:0000313" key="9">
    <source>
        <dbReference type="Proteomes" id="UP001432322"/>
    </source>
</evidence>
<evidence type="ECO:0000259" key="7">
    <source>
        <dbReference type="PROSITE" id="PS50103"/>
    </source>
</evidence>
<organism evidence="8 9">
    <name type="scientific">Pristionchus fissidentatus</name>
    <dbReference type="NCBI Taxonomy" id="1538716"/>
    <lineage>
        <taxon>Eukaryota</taxon>
        <taxon>Metazoa</taxon>
        <taxon>Ecdysozoa</taxon>
        <taxon>Nematoda</taxon>
        <taxon>Chromadorea</taxon>
        <taxon>Rhabditida</taxon>
        <taxon>Rhabditina</taxon>
        <taxon>Diplogasteromorpha</taxon>
        <taxon>Diplogasteroidea</taxon>
        <taxon>Neodiplogasteridae</taxon>
        <taxon>Pristionchus</taxon>
    </lineage>
</organism>
<feature type="region of interest" description="Disordered" evidence="6">
    <location>
        <begin position="1"/>
        <end position="25"/>
    </location>
</feature>
<feature type="compositionally biased region" description="Low complexity" evidence="6">
    <location>
        <begin position="167"/>
        <end position="182"/>
    </location>
</feature>
<keyword evidence="2" id="KW-0677">Repeat</keyword>
<dbReference type="EMBL" id="BTSY01000005">
    <property type="protein sequence ID" value="GMT29229.1"/>
    <property type="molecule type" value="Genomic_DNA"/>
</dbReference>
<dbReference type="SMART" id="SM00356">
    <property type="entry name" value="ZnF_C3H1"/>
    <property type="match status" value="1"/>
</dbReference>
<keyword evidence="9" id="KW-1185">Reference proteome</keyword>
<evidence type="ECO:0000256" key="5">
    <source>
        <dbReference type="PROSITE-ProRule" id="PRU00723"/>
    </source>
</evidence>
<reference evidence="8" key="1">
    <citation type="submission" date="2023-10" db="EMBL/GenBank/DDBJ databases">
        <title>Genome assembly of Pristionchus species.</title>
        <authorList>
            <person name="Yoshida K."/>
            <person name="Sommer R.J."/>
        </authorList>
    </citation>
    <scope>NUCLEOTIDE SEQUENCE</scope>
    <source>
        <strain evidence="8">RS5133</strain>
    </source>
</reference>
<feature type="region of interest" description="Disordered" evidence="6">
    <location>
        <begin position="167"/>
        <end position="190"/>
    </location>
</feature>
<keyword evidence="3 5" id="KW-0863">Zinc-finger</keyword>